<comment type="caution">
    <text evidence="4">The sequence shown here is derived from an EMBL/GenBank/DDBJ whole genome shotgun (WGS) entry which is preliminary data.</text>
</comment>
<dbReference type="InterPro" id="IPR000182">
    <property type="entry name" value="GNAT_dom"/>
</dbReference>
<evidence type="ECO:0000313" key="4">
    <source>
        <dbReference type="EMBL" id="GAA1871784.1"/>
    </source>
</evidence>
<dbReference type="CDD" id="cd04301">
    <property type="entry name" value="NAT_SF"/>
    <property type="match status" value="1"/>
</dbReference>
<dbReference type="RefSeq" id="WP_344105189.1">
    <property type="nucleotide sequence ID" value="NZ_BAAANL010000007.1"/>
</dbReference>
<name>A0ABN2NKA8_9MICO</name>
<dbReference type="Gene3D" id="3.40.630.30">
    <property type="match status" value="1"/>
</dbReference>
<dbReference type="PROSITE" id="PS51186">
    <property type="entry name" value="GNAT"/>
    <property type="match status" value="1"/>
</dbReference>
<dbReference type="InterPro" id="IPR050832">
    <property type="entry name" value="Bact_Acetyltransf"/>
</dbReference>
<evidence type="ECO:0000313" key="5">
    <source>
        <dbReference type="Proteomes" id="UP001501094"/>
    </source>
</evidence>
<dbReference type="Pfam" id="PF00583">
    <property type="entry name" value="Acetyltransf_1"/>
    <property type="match status" value="1"/>
</dbReference>
<feature type="domain" description="N-acetyltransferase" evidence="3">
    <location>
        <begin position="29"/>
        <end position="174"/>
    </location>
</feature>
<evidence type="ECO:0000259" key="3">
    <source>
        <dbReference type="PROSITE" id="PS51186"/>
    </source>
</evidence>
<dbReference type="SUPFAM" id="SSF55729">
    <property type="entry name" value="Acyl-CoA N-acyltransferases (Nat)"/>
    <property type="match status" value="1"/>
</dbReference>
<keyword evidence="2" id="KW-0012">Acyltransferase</keyword>
<accession>A0ABN2NKA8</accession>
<dbReference type="PANTHER" id="PTHR43877">
    <property type="entry name" value="AMINOALKYLPHOSPHONATE N-ACETYLTRANSFERASE-RELATED-RELATED"/>
    <property type="match status" value="1"/>
</dbReference>
<gene>
    <name evidence="4" type="ORF">GCM10009751_33870</name>
</gene>
<proteinExistence type="predicted"/>
<organism evidence="4 5">
    <name type="scientific">Myceligenerans crystallogenes</name>
    <dbReference type="NCBI Taxonomy" id="316335"/>
    <lineage>
        <taxon>Bacteria</taxon>
        <taxon>Bacillati</taxon>
        <taxon>Actinomycetota</taxon>
        <taxon>Actinomycetes</taxon>
        <taxon>Micrococcales</taxon>
        <taxon>Promicromonosporaceae</taxon>
        <taxon>Myceligenerans</taxon>
    </lineage>
</organism>
<evidence type="ECO:0000256" key="1">
    <source>
        <dbReference type="ARBA" id="ARBA00022679"/>
    </source>
</evidence>
<dbReference type="InterPro" id="IPR016181">
    <property type="entry name" value="Acyl_CoA_acyltransferase"/>
</dbReference>
<sequence length="174" mass="19233">MNPTDDRAGGAQPAWSFTAEPLTSAVARALWREYYTEVSDRWHQREHGTDTDPADLEREIAADTGDGLVPPAGVLLVVRCDGEPAGMAGTRLRDATTAELKRVFLRPAYRGRGGAAFLVAAVEQVARELGATRMVLDTRRDLVEARALYRRLGYDEIAPFDDGPYAEHWYGKDL</sequence>
<dbReference type="PANTHER" id="PTHR43877:SF2">
    <property type="entry name" value="AMINOALKYLPHOSPHONATE N-ACETYLTRANSFERASE-RELATED"/>
    <property type="match status" value="1"/>
</dbReference>
<protein>
    <submittedName>
        <fullName evidence="4">GNAT family N-acetyltransferase</fullName>
    </submittedName>
</protein>
<keyword evidence="5" id="KW-1185">Reference proteome</keyword>
<dbReference type="Proteomes" id="UP001501094">
    <property type="component" value="Unassembled WGS sequence"/>
</dbReference>
<dbReference type="EMBL" id="BAAANL010000007">
    <property type="protein sequence ID" value="GAA1871784.1"/>
    <property type="molecule type" value="Genomic_DNA"/>
</dbReference>
<keyword evidence="1" id="KW-0808">Transferase</keyword>
<evidence type="ECO:0000256" key="2">
    <source>
        <dbReference type="ARBA" id="ARBA00023315"/>
    </source>
</evidence>
<reference evidence="4 5" key="1">
    <citation type="journal article" date="2019" name="Int. J. Syst. Evol. Microbiol.">
        <title>The Global Catalogue of Microorganisms (GCM) 10K type strain sequencing project: providing services to taxonomists for standard genome sequencing and annotation.</title>
        <authorList>
            <consortium name="The Broad Institute Genomics Platform"/>
            <consortium name="The Broad Institute Genome Sequencing Center for Infectious Disease"/>
            <person name="Wu L."/>
            <person name="Ma J."/>
        </authorList>
    </citation>
    <scope>NUCLEOTIDE SEQUENCE [LARGE SCALE GENOMIC DNA]</scope>
    <source>
        <strain evidence="4 5">JCM 14326</strain>
    </source>
</reference>